<reference evidence="10 11" key="1">
    <citation type="submission" date="2014-11" db="EMBL/GenBank/DDBJ databases">
        <title>Genome sequencing of Pantoea rodasii ND03.</title>
        <authorList>
            <person name="Muhamad Yunos N.Y."/>
            <person name="Chan K.-G."/>
        </authorList>
    </citation>
    <scope>NUCLEOTIDE SEQUENCE [LARGE SCALE GENOMIC DNA]</scope>
    <source>
        <strain evidence="10 11">ND03</strain>
    </source>
</reference>
<dbReference type="PIRSF" id="PIRSF000446">
    <property type="entry name" value="Mct"/>
    <property type="match status" value="1"/>
</dbReference>
<proteinExistence type="inferred from homology"/>
<keyword evidence="4 7" id="KW-0808">Transferase</keyword>
<dbReference type="InterPro" id="IPR016036">
    <property type="entry name" value="Malonyl_transacylase_ACP-bd"/>
</dbReference>
<dbReference type="RefSeq" id="WP_039332547.1">
    <property type="nucleotide sequence ID" value="NZ_JTJJ01000054.1"/>
</dbReference>
<evidence type="ECO:0000256" key="6">
    <source>
        <dbReference type="ARBA" id="ARBA00048462"/>
    </source>
</evidence>
<dbReference type="UniPathway" id="UPA00094"/>
<dbReference type="InterPro" id="IPR024925">
    <property type="entry name" value="Malonyl_CoA-ACP_transAc"/>
</dbReference>
<evidence type="ECO:0000313" key="10">
    <source>
        <dbReference type="EMBL" id="KHJ67232.1"/>
    </source>
</evidence>
<dbReference type="InterPro" id="IPR050858">
    <property type="entry name" value="Mal-CoA-ACP_Trans/PKS_FabD"/>
</dbReference>
<comment type="catalytic activity">
    <reaction evidence="6 7">
        <text>holo-[ACP] + malonyl-CoA = malonyl-[ACP] + CoA</text>
        <dbReference type="Rhea" id="RHEA:41792"/>
        <dbReference type="Rhea" id="RHEA-COMP:9623"/>
        <dbReference type="Rhea" id="RHEA-COMP:9685"/>
        <dbReference type="ChEBI" id="CHEBI:57287"/>
        <dbReference type="ChEBI" id="CHEBI:57384"/>
        <dbReference type="ChEBI" id="CHEBI:64479"/>
        <dbReference type="ChEBI" id="CHEBI:78449"/>
        <dbReference type="EC" id="2.3.1.39"/>
    </reaction>
</comment>
<evidence type="ECO:0000256" key="1">
    <source>
        <dbReference type="ARBA" id="ARBA00005194"/>
    </source>
</evidence>
<protein>
    <recommendedName>
        <fullName evidence="3 7">Malonyl CoA-acyl carrier protein transacylase</fullName>
        <ecNumber evidence="2 7">2.3.1.39</ecNumber>
    </recommendedName>
</protein>
<evidence type="ECO:0000313" key="11">
    <source>
        <dbReference type="Proteomes" id="UP000030853"/>
    </source>
</evidence>
<dbReference type="InterPro" id="IPR017554">
    <property type="entry name" value="Malonate_deCOase_MdcHsu"/>
</dbReference>
<evidence type="ECO:0000256" key="4">
    <source>
        <dbReference type="ARBA" id="ARBA00022679"/>
    </source>
</evidence>
<dbReference type="Pfam" id="PF00698">
    <property type="entry name" value="Acyl_transf_1"/>
    <property type="match status" value="1"/>
</dbReference>
<dbReference type="PANTHER" id="PTHR42681:SF1">
    <property type="entry name" value="MALONYL-COA-ACYL CARRIER PROTEIN TRANSACYLASE, MITOCHONDRIAL"/>
    <property type="match status" value="1"/>
</dbReference>
<keyword evidence="5 7" id="KW-0012">Acyltransferase</keyword>
<dbReference type="Gene3D" id="3.40.366.10">
    <property type="entry name" value="Malonyl-Coenzyme A Acyl Carrier Protein, domain 2"/>
    <property type="match status" value="1"/>
</dbReference>
<dbReference type="SUPFAM" id="SSF52151">
    <property type="entry name" value="FabD/lysophospholipase-like"/>
    <property type="match status" value="1"/>
</dbReference>
<organism evidence="10 11">
    <name type="scientific">Pantoea rodasii</name>
    <dbReference type="NCBI Taxonomy" id="1076549"/>
    <lineage>
        <taxon>Bacteria</taxon>
        <taxon>Pseudomonadati</taxon>
        <taxon>Pseudomonadota</taxon>
        <taxon>Gammaproteobacteria</taxon>
        <taxon>Enterobacterales</taxon>
        <taxon>Erwiniaceae</taxon>
        <taxon>Pantoea</taxon>
    </lineage>
</organism>
<dbReference type="SMART" id="SM00827">
    <property type="entry name" value="PKS_AT"/>
    <property type="match status" value="1"/>
</dbReference>
<comment type="similarity">
    <text evidence="7">Belongs to the fabD family.</text>
</comment>
<dbReference type="EMBL" id="JTJJ01000054">
    <property type="protein sequence ID" value="KHJ67232.1"/>
    <property type="molecule type" value="Genomic_DNA"/>
</dbReference>
<evidence type="ECO:0000256" key="8">
    <source>
        <dbReference type="PIRSR" id="PIRSR000446-1"/>
    </source>
</evidence>
<evidence type="ECO:0000256" key="7">
    <source>
        <dbReference type="PIRNR" id="PIRNR000446"/>
    </source>
</evidence>
<dbReference type="InterPro" id="IPR014043">
    <property type="entry name" value="Acyl_transferase_dom"/>
</dbReference>
<comment type="pathway">
    <text evidence="1">Lipid metabolism; fatty acid biosynthesis.</text>
</comment>
<dbReference type="InterPro" id="IPR016035">
    <property type="entry name" value="Acyl_Trfase/lysoPLipase"/>
</dbReference>
<dbReference type="AlphaFoldDB" id="A0A0B1R7P1"/>
<evidence type="ECO:0000259" key="9">
    <source>
        <dbReference type="SMART" id="SM00827"/>
    </source>
</evidence>
<dbReference type="NCBIfam" id="TIGR03131">
    <property type="entry name" value="malonate_mdcH"/>
    <property type="match status" value="1"/>
</dbReference>
<dbReference type="InterPro" id="IPR001227">
    <property type="entry name" value="Ac_transferase_dom_sf"/>
</dbReference>
<feature type="active site" evidence="8">
    <location>
        <position position="186"/>
    </location>
</feature>
<dbReference type="Gene3D" id="3.30.70.250">
    <property type="entry name" value="Malonyl-CoA ACP transacylase, ACP-binding"/>
    <property type="match status" value="1"/>
</dbReference>
<dbReference type="GO" id="GO:0005829">
    <property type="term" value="C:cytosol"/>
    <property type="evidence" value="ECO:0007669"/>
    <property type="project" value="TreeGrafter"/>
</dbReference>
<feature type="domain" description="Malonyl-CoA:ACP transacylase (MAT)" evidence="9">
    <location>
        <begin position="6"/>
        <end position="287"/>
    </location>
</feature>
<gene>
    <name evidence="10" type="ORF">QU24_14980</name>
</gene>
<dbReference type="GO" id="GO:0006633">
    <property type="term" value="P:fatty acid biosynthetic process"/>
    <property type="evidence" value="ECO:0007669"/>
    <property type="project" value="UniProtKB-UniPathway"/>
</dbReference>
<sequence>MKTLFTFPGQGTQRAGMLHALPRDETWHTAHAVLGDELRQLDSADALQHTRAVQLALLITAVSAARQLIARGVEPDMVCGLSIGAYPAAVIAGALDFNDALKLVALRGELMEQAYPQGYGLTAISGMTLAQVEALVDNRHSFIANINAETQIVIAGSDAAMAAVAQQALAQGAQRAHRLAISVPSHCALLTQPAQQLKAAMDSINVQRPHLAYLSGSSARVLWQPERIAEDLAMNMAHSVRWHEAMVAARERDVRLVIEMPPGEVLTGLTRSVQCQGECLALERSGEELALRLFQRLAGTR</sequence>
<accession>A0A0B1R7P1</accession>
<evidence type="ECO:0000256" key="3">
    <source>
        <dbReference type="ARBA" id="ARBA00018953"/>
    </source>
</evidence>
<name>A0A0B1R7P1_9GAMM</name>
<dbReference type="EC" id="2.3.1.39" evidence="2 7"/>
<dbReference type="PANTHER" id="PTHR42681">
    <property type="entry name" value="MALONYL-COA-ACYL CARRIER PROTEIN TRANSACYLASE, MITOCHONDRIAL"/>
    <property type="match status" value="1"/>
</dbReference>
<dbReference type="Proteomes" id="UP000030853">
    <property type="component" value="Unassembled WGS sequence"/>
</dbReference>
<comment type="caution">
    <text evidence="10">The sequence shown here is derived from an EMBL/GenBank/DDBJ whole genome shotgun (WGS) entry which is preliminary data.</text>
</comment>
<dbReference type="GO" id="GO:0004314">
    <property type="term" value="F:[acyl-carrier-protein] S-malonyltransferase activity"/>
    <property type="evidence" value="ECO:0007669"/>
    <property type="project" value="UniProtKB-EC"/>
</dbReference>
<evidence type="ECO:0000256" key="5">
    <source>
        <dbReference type="ARBA" id="ARBA00023315"/>
    </source>
</evidence>
<feature type="active site" evidence="8">
    <location>
        <position position="82"/>
    </location>
</feature>
<dbReference type="SUPFAM" id="SSF55048">
    <property type="entry name" value="Probable ACP-binding domain of malonyl-CoA ACP transacylase"/>
    <property type="match status" value="1"/>
</dbReference>
<evidence type="ECO:0000256" key="2">
    <source>
        <dbReference type="ARBA" id="ARBA00013258"/>
    </source>
</evidence>